<organism evidence="1 2">
    <name type="scientific">Byssochlamys spectabilis (strain No. 5 / NBRC 109023)</name>
    <name type="common">Paecilomyces variotii</name>
    <dbReference type="NCBI Taxonomy" id="1356009"/>
    <lineage>
        <taxon>Eukaryota</taxon>
        <taxon>Fungi</taxon>
        <taxon>Dikarya</taxon>
        <taxon>Ascomycota</taxon>
        <taxon>Pezizomycotina</taxon>
        <taxon>Eurotiomycetes</taxon>
        <taxon>Eurotiomycetidae</taxon>
        <taxon>Eurotiales</taxon>
        <taxon>Thermoascaceae</taxon>
        <taxon>Paecilomyces</taxon>
    </lineage>
</organism>
<protein>
    <submittedName>
        <fullName evidence="1">Uncharacterized protein</fullName>
    </submittedName>
</protein>
<name>V5FVV8_BYSSN</name>
<dbReference type="AlphaFoldDB" id="V5FVV8"/>
<dbReference type="Proteomes" id="UP000018001">
    <property type="component" value="Unassembled WGS sequence"/>
</dbReference>
<evidence type="ECO:0000313" key="1">
    <source>
        <dbReference type="EMBL" id="GAD92742.1"/>
    </source>
</evidence>
<keyword evidence="2" id="KW-1185">Reference proteome</keyword>
<dbReference type="OrthoDB" id="4177740at2759"/>
<comment type="caution">
    <text evidence="1">The sequence shown here is derived from an EMBL/GenBank/DDBJ whole genome shotgun (WGS) entry which is preliminary data.</text>
</comment>
<dbReference type="InParanoid" id="V5FVV8"/>
<gene>
    <name evidence="1" type="ORF">PVAR5_1337</name>
</gene>
<dbReference type="eggNOG" id="ENOG502TAVW">
    <property type="taxonomic scope" value="Eukaryota"/>
</dbReference>
<evidence type="ECO:0000313" key="2">
    <source>
        <dbReference type="Proteomes" id="UP000018001"/>
    </source>
</evidence>
<accession>V5FVV8</accession>
<dbReference type="EMBL" id="BAUL01000037">
    <property type="protein sequence ID" value="GAD92742.1"/>
    <property type="molecule type" value="Genomic_DNA"/>
</dbReference>
<sequence>MAFDDLGKRSEALNRMTTQVKNTGSVSFTSDELSKMRINVKMVQFSGTRKETTLDPCYFDPYPLDHLGYPDPEMVEDLRYPNYKPDEDRSPLDRARPLSYYLINYLQEYEGQKRDTTAFRDEGWRCVPDDRWRFIWEYEPSQWYVNLVCSHADVKAGKSHLKSVLISNVDGDDGYLFRGEILSLLKMINGRKITGCERQPVLLFSGMGPQHLRLIQAHWDGQELVIQKSKLYDLRHKDDKLLDFLAAWFSSRPVGDLSLR</sequence>
<reference evidence="2" key="1">
    <citation type="journal article" date="2014" name="Genome Announc.">
        <title>Draft genome sequence of the formaldehyde-resistant fungus Byssochlamys spectabilis No. 5 (anamorph Paecilomyces variotii No. 5) (NBRC109023).</title>
        <authorList>
            <person name="Oka T."/>
            <person name="Ekino K."/>
            <person name="Fukuda K."/>
            <person name="Nomura Y."/>
        </authorList>
    </citation>
    <scope>NUCLEOTIDE SEQUENCE [LARGE SCALE GENOMIC DNA]</scope>
    <source>
        <strain evidence="2">No. 5 / NBRC 109023</strain>
    </source>
</reference>
<proteinExistence type="predicted"/>
<dbReference type="HOGENOM" id="CLU_983517_0_0_1"/>